<accession>A0A3B1E0Z1</accession>
<evidence type="ECO:0000256" key="5">
    <source>
        <dbReference type="ARBA" id="ARBA00022801"/>
    </source>
</evidence>
<dbReference type="GO" id="GO:0005525">
    <property type="term" value="F:GTP binding"/>
    <property type="evidence" value="ECO:0007669"/>
    <property type="project" value="UniProtKB-KW"/>
</dbReference>
<keyword evidence="6" id="KW-0862">Zinc</keyword>
<dbReference type="GO" id="GO:0003924">
    <property type="term" value="F:GTPase activity"/>
    <property type="evidence" value="ECO:0007669"/>
    <property type="project" value="InterPro"/>
</dbReference>
<evidence type="ECO:0000256" key="7">
    <source>
        <dbReference type="ARBA" id="ARBA00023134"/>
    </source>
</evidence>
<dbReference type="NCBIfam" id="TIGR00073">
    <property type="entry name" value="hypB"/>
    <property type="match status" value="1"/>
</dbReference>
<evidence type="ECO:0000256" key="2">
    <source>
        <dbReference type="ARBA" id="ARBA00022596"/>
    </source>
</evidence>
<evidence type="ECO:0000256" key="6">
    <source>
        <dbReference type="ARBA" id="ARBA00022833"/>
    </source>
</evidence>
<keyword evidence="3" id="KW-0479">Metal-binding</keyword>
<evidence type="ECO:0000256" key="1">
    <source>
        <dbReference type="ARBA" id="ARBA00006211"/>
    </source>
</evidence>
<evidence type="ECO:0000256" key="4">
    <source>
        <dbReference type="ARBA" id="ARBA00022741"/>
    </source>
</evidence>
<proteinExistence type="inferred from homology"/>
<organism evidence="9">
    <name type="scientific">hydrothermal vent metagenome</name>
    <dbReference type="NCBI Taxonomy" id="652676"/>
    <lineage>
        <taxon>unclassified sequences</taxon>
        <taxon>metagenomes</taxon>
        <taxon>ecological metagenomes</taxon>
    </lineage>
</organism>
<gene>
    <name evidence="9" type="ORF">MNBD_UNCLBAC01-1715</name>
</gene>
<dbReference type="SUPFAM" id="SSF52540">
    <property type="entry name" value="P-loop containing nucleoside triphosphate hydrolases"/>
    <property type="match status" value="1"/>
</dbReference>
<dbReference type="PIRSF" id="PIRSF005624">
    <property type="entry name" value="Ni-bind_GTPase"/>
    <property type="match status" value="1"/>
</dbReference>
<dbReference type="PANTHER" id="PTHR30134:SF2">
    <property type="entry name" value="HYDROGENASE MATURATION FACTOR HYPB"/>
    <property type="match status" value="1"/>
</dbReference>
<keyword evidence="5" id="KW-0378">Hydrolase</keyword>
<protein>
    <submittedName>
        <fullName evidence="9">[NiFe] hydrogenase nickel incorporation-associated protein HypB</fullName>
    </submittedName>
</protein>
<feature type="domain" description="CobW/HypB/UreG nucleotide-binding" evidence="8">
    <location>
        <begin position="32"/>
        <end position="190"/>
    </location>
</feature>
<evidence type="ECO:0000259" key="8">
    <source>
        <dbReference type="Pfam" id="PF02492"/>
    </source>
</evidence>
<reference evidence="9" key="1">
    <citation type="submission" date="2018-06" db="EMBL/GenBank/DDBJ databases">
        <authorList>
            <person name="Zhirakovskaya E."/>
        </authorList>
    </citation>
    <scope>NUCLEOTIDE SEQUENCE</scope>
</reference>
<dbReference type="GO" id="GO:0016151">
    <property type="term" value="F:nickel cation binding"/>
    <property type="evidence" value="ECO:0007669"/>
    <property type="project" value="InterPro"/>
</dbReference>
<dbReference type="AlphaFoldDB" id="A0A3B1E0Z1"/>
<evidence type="ECO:0000313" key="9">
    <source>
        <dbReference type="EMBL" id="VAX35257.1"/>
    </source>
</evidence>
<dbReference type="InterPro" id="IPR027417">
    <property type="entry name" value="P-loop_NTPase"/>
</dbReference>
<name>A0A3B1E0Z1_9ZZZZ</name>
<dbReference type="EMBL" id="UOGJ01000039">
    <property type="protein sequence ID" value="VAX35257.1"/>
    <property type="molecule type" value="Genomic_DNA"/>
</dbReference>
<dbReference type="GO" id="GO:0051604">
    <property type="term" value="P:protein maturation"/>
    <property type="evidence" value="ECO:0007669"/>
    <property type="project" value="InterPro"/>
</dbReference>
<dbReference type="Pfam" id="PF02492">
    <property type="entry name" value="cobW"/>
    <property type="match status" value="1"/>
</dbReference>
<dbReference type="InterPro" id="IPR004392">
    <property type="entry name" value="Hyd_mat_HypB"/>
</dbReference>
<dbReference type="PANTHER" id="PTHR30134">
    <property type="entry name" value="HYDROGENASE PROTEIN ASSEMBLY PROTEIN, NICKEL CHAPERONE"/>
    <property type="match status" value="1"/>
</dbReference>
<keyword evidence="4" id="KW-0547">Nucleotide-binding</keyword>
<dbReference type="GO" id="GO:0008270">
    <property type="term" value="F:zinc ion binding"/>
    <property type="evidence" value="ECO:0007669"/>
    <property type="project" value="TreeGrafter"/>
</dbReference>
<evidence type="ECO:0000256" key="3">
    <source>
        <dbReference type="ARBA" id="ARBA00022723"/>
    </source>
</evidence>
<keyword evidence="7" id="KW-0342">GTP-binding</keyword>
<sequence length="225" mass="24891">MKVNVVQNVLKANDIVANENREVFKESRTLAINLISSPGSGKTTLLEKTIPALMPEKSIVIVGDLQTTRDADRLLDKAYQVTQINTGLSCHLYANQISQSLGELNFKEAGFLFIENVGNLVCPGEFDLGENVKVALLSVPEGDDKIAKYPTIFRVADIVLLTKVDLLDALDFNLDRVKEDLAKLNVNVPLVEFSSKTGQGIEQWLSWLKTKQQESIGKQAKFVTE</sequence>
<dbReference type="InterPro" id="IPR003495">
    <property type="entry name" value="CobW/HypB/UreG_nucleotide-bd"/>
</dbReference>
<keyword evidence="2" id="KW-0533">Nickel</keyword>
<comment type="similarity">
    <text evidence="1">Belongs to the SIMIBI class G3E GTPase family. HypB/HupM subfamily.</text>
</comment>
<dbReference type="Gene3D" id="3.40.50.300">
    <property type="entry name" value="P-loop containing nucleotide triphosphate hydrolases"/>
    <property type="match status" value="1"/>
</dbReference>